<dbReference type="InterPro" id="IPR049552">
    <property type="entry name" value="PKS_DH_N"/>
</dbReference>
<dbReference type="SMART" id="SM00826">
    <property type="entry name" value="PKS_DH"/>
    <property type="match status" value="1"/>
</dbReference>
<feature type="region of interest" description="N-terminal hotdog fold" evidence="6">
    <location>
        <begin position="1709"/>
        <end position="1840"/>
    </location>
</feature>
<evidence type="ECO:0000256" key="4">
    <source>
        <dbReference type="ARBA" id="ARBA00022679"/>
    </source>
</evidence>
<dbReference type="Gene3D" id="3.10.129.110">
    <property type="entry name" value="Polyketide synthase dehydratase"/>
    <property type="match status" value="1"/>
</dbReference>
<dbReference type="Pfam" id="PF00550">
    <property type="entry name" value="PP-binding"/>
    <property type="match status" value="1"/>
</dbReference>
<protein>
    <recommendedName>
        <fullName evidence="13">SDR family NAD(P)-dependent oxidoreductase</fullName>
    </recommendedName>
</protein>
<dbReference type="InterPro" id="IPR016036">
    <property type="entry name" value="Malonyl_transacylase_ACP-bd"/>
</dbReference>
<evidence type="ECO:0000256" key="6">
    <source>
        <dbReference type="PROSITE-ProRule" id="PRU01363"/>
    </source>
</evidence>
<evidence type="ECO:0000259" key="9">
    <source>
        <dbReference type="PROSITE" id="PS52004"/>
    </source>
</evidence>
<dbReference type="EMBL" id="BMUT01000007">
    <property type="protein sequence ID" value="GGX88241.1"/>
    <property type="molecule type" value="Genomic_DNA"/>
</dbReference>
<dbReference type="PANTHER" id="PTHR43074:SF1">
    <property type="entry name" value="BETA-KETOACYL SYNTHASE FAMILY PROTEIN-RELATED"/>
    <property type="match status" value="1"/>
</dbReference>
<sequence>MMPQELDRRLSRDPVALVGLAGMFPKARDLRAFWDNIVAGRDCTEEVPPAWWEPEDYYDPDPFAPDKTYGRRGGFLTPVTFDPMEFGMPPKTLDSTGLVQLLSLVVARDVLRDGACGRDGWYDPGRTGVVLGVCGTNTTLMPLAARLLAPLLVKAMRARGLAEEEARRAARDYLQELPPWTEDSFPGILGNVVSGRVANRLDLRAANHTVDAACASSLAAVRAAVDELVCRRADLMITGGCDADNSIVSFMCFSKTPALSFSGRVRPFDAAADGTLIGEGIGMLALKRLADAERDGDRVYAVLRGLGSSSDGVARSIYAPSKDGQLTALRRAYDDAGCPPDSVELVEAHGTGTPTGDEVEVTALNEFMKASGDSRHVAVGSIKSQVGHTKAAAGAAGMIKAALALHHRLLPPTVNVESPAPAVTPDGAVYVNTTARPWVRDPGRPVRRAGVSAFGFGGVNYHAVLEEYQGGMREERVLHLVPRACLWHAPTPGELLSLLEAGVDPAEGGTVPQEHARLGFVAADDEQRAHLLAAAVERLRTNGAEEESWRLAEGVHYRRRALPAGTKAAALFTGQGNQYPEMGLRALLAVPPLRAAFDKANALSPPGDTLARTVFPPPGDKDTARAARERLNRTSYAQSAIGALAAGQYRFLRELGFAPDGVLGHSFGELTALWAAGVLDDGAFRRLAWARGRAMEERPEAGSDAGAMAVVRAADEAVAGILADHPELSVCTRNAPDEQVVGGPTGAVERFVTHCLREGVPAKRLPVAAAFHTPLVEHATRPLADACAQVDFAAPEVPVYAGAAGARYGQGPDADRRTLVGQLLRPVDFAGRLRQMRADGFGVFVEFGPRSTLTRLVESTLGADAVVAVPCDRGEKGPDSAAVLKEAALRLAVLGLPVAGINRYDAPAPEERPAPSAVARLLEGPNFAVKARQERLRQGEGRAGVPATGPLVPTAGQVVPAADGMAAPAGTDPLSRAAADHLAAHVRYLDGQLATQRELRELLRSRTGNGQGLDAALAMTVGAITEHSLAVGEAHTRAGEVVAEILGGTGAAAGTPAAAGAPPVLPVTNGRVDADLGSGAVPVPGAPPLVTDAAEATNTAERALAAAGTPGTGPEENDRSALAALMAGDRMLDSPVQELSDIDPMEAEQVLRQIVADKTGYDVGMLEPDMYIQEDLGIDSLKQVEIGAEVWRRYPVIKREELFRFSEARTVGDLSTMLKELFTSPRSGLRHTGGVPLGRAYVSLRPLPPVDVLAGVHHEQPCALMLDDGGELCAALGQALDGRGWSVLRLTVPGVPAGGPDARPLDSWSDGELRDRVAEALGKASRIDLCLLPVSRSRITSADEAVARLTHGLLFAKRARALLLDAARAGRRAAFVTVTQLDGSSGYAGAGGEPVAALAGGLAGLVKSVALEAYPVFCRALDLAPDMAPDAVGEALLEEIADVATDVLEVGRDGRHRRTPALSDTPQRLLPHAPGGPPRLTEDDTLLVTGGASGITAWCLDALAEDHRCGYVLMGRRPGEDDGVRSALEALRSRGVRAEYISADVRDAGAVRAALAPYADRITGVLHAAGVLGDRPLAEMTAESAAPVIATKLSGLQHVLDALGAERLRHLVVFASVAGLWGNVRQADYALANEAMVRHVCAMQAAYPALRATPVVWGPWEGGMAEGVHRLFAEAGVPVLSREAGTAYFRDLMGPEHPAGEVTVVGPVAPWLSRAHSLPAEGLTAVRSLTGLEDEPMLRDHRVAGHPLVPMTGLLGAVLHTVERARGGIMPAVRCQDLRIVRGLYLDGHHPRTVGFHLVPAEQGDADADAGVVRARMHHADGKDGQTHVEVLVECAEEPGEAPRLDLPRYEPTGTPHPCYTERTIFHGPSLAGLRDVLEEDAERLVLSARLRDPAFASGAYAGRLFSPALSDLLLQGAALITHRIKGSGGIPVSAERVDLYAPLPDDEPFVVVAEAGRTSVLDTYCTVTACEPGGRVLQKWTGLRMLDVNEVQAVRLLTSSVSTSTAAVTGRTGTG</sequence>
<dbReference type="InterPro" id="IPR057326">
    <property type="entry name" value="KR_dom"/>
</dbReference>
<dbReference type="Pfam" id="PF00698">
    <property type="entry name" value="Acyl_transf_1"/>
    <property type="match status" value="1"/>
</dbReference>
<dbReference type="SUPFAM" id="SSF52151">
    <property type="entry name" value="FabD/lysophospholipase-like"/>
    <property type="match status" value="1"/>
</dbReference>
<dbReference type="PROSITE" id="PS00012">
    <property type="entry name" value="PHOSPHOPANTETHEINE"/>
    <property type="match status" value="1"/>
</dbReference>
<feature type="domain" description="Carrier" evidence="8">
    <location>
        <begin position="1142"/>
        <end position="1222"/>
    </location>
</feature>
<keyword evidence="3" id="KW-0597">Phosphoprotein</keyword>
<accession>A0ABQ2YLE8</accession>
<keyword evidence="4" id="KW-0808">Transferase</keyword>
<dbReference type="Pfam" id="PF21089">
    <property type="entry name" value="PKS_DH_N"/>
    <property type="match status" value="1"/>
</dbReference>
<dbReference type="InterPro" id="IPR016035">
    <property type="entry name" value="Acyl_Trfase/lysoPLipase"/>
</dbReference>
<dbReference type="InterPro" id="IPR006162">
    <property type="entry name" value="Ppantetheine_attach_site"/>
</dbReference>
<dbReference type="PANTHER" id="PTHR43074">
    <property type="entry name" value="OMEGA-3 POLYUNSATURATED FATTY ACID SYNTHASE PFAB-RELATED"/>
    <property type="match status" value="1"/>
</dbReference>
<feature type="domain" description="Ketosynthase family 3 (KS3)" evidence="9">
    <location>
        <begin position="12"/>
        <end position="467"/>
    </location>
</feature>
<comment type="caution">
    <text evidence="11">The sequence shown here is derived from an EMBL/GenBank/DDBJ whole genome shotgun (WGS) entry which is preliminary data.</text>
</comment>
<feature type="region of interest" description="Disordered" evidence="7">
    <location>
        <begin position="1454"/>
        <end position="1482"/>
    </location>
</feature>
<evidence type="ECO:0000259" key="10">
    <source>
        <dbReference type="PROSITE" id="PS52019"/>
    </source>
</evidence>
<feature type="region of interest" description="C-terminal hotdog fold" evidence="6">
    <location>
        <begin position="1851"/>
        <end position="1995"/>
    </location>
</feature>
<dbReference type="Gene3D" id="3.40.50.720">
    <property type="entry name" value="NAD(P)-binding Rossmann-like Domain"/>
    <property type="match status" value="1"/>
</dbReference>
<dbReference type="InterPro" id="IPR009081">
    <property type="entry name" value="PP-bd_ACP"/>
</dbReference>
<dbReference type="SUPFAM" id="SSF55048">
    <property type="entry name" value="Probable ACP-binding domain of malonyl-CoA ACP transacylase"/>
    <property type="match status" value="1"/>
</dbReference>
<gene>
    <name evidence="11" type="ORF">GCM10010324_37470</name>
</gene>
<dbReference type="InterPro" id="IPR016039">
    <property type="entry name" value="Thiolase-like"/>
</dbReference>
<dbReference type="CDD" id="cd00833">
    <property type="entry name" value="PKS"/>
    <property type="match status" value="1"/>
</dbReference>
<dbReference type="SMART" id="SM00825">
    <property type="entry name" value="PKS_KS"/>
    <property type="match status" value="1"/>
</dbReference>
<dbReference type="SUPFAM" id="SSF47336">
    <property type="entry name" value="ACP-like"/>
    <property type="match status" value="1"/>
</dbReference>
<evidence type="ECO:0008006" key="13">
    <source>
        <dbReference type="Google" id="ProtNLM"/>
    </source>
</evidence>
<evidence type="ECO:0000259" key="8">
    <source>
        <dbReference type="PROSITE" id="PS50075"/>
    </source>
</evidence>
<dbReference type="Proteomes" id="UP000659223">
    <property type="component" value="Unassembled WGS sequence"/>
</dbReference>
<dbReference type="PROSITE" id="PS50075">
    <property type="entry name" value="CARRIER"/>
    <property type="match status" value="1"/>
</dbReference>
<dbReference type="SMART" id="SM00827">
    <property type="entry name" value="PKS_AT"/>
    <property type="match status" value="1"/>
</dbReference>
<dbReference type="InterPro" id="IPR020841">
    <property type="entry name" value="PKS_Beta-ketoAc_synthase_dom"/>
</dbReference>
<dbReference type="InterPro" id="IPR020807">
    <property type="entry name" value="PKS_DH"/>
</dbReference>
<evidence type="ECO:0000313" key="12">
    <source>
        <dbReference type="Proteomes" id="UP000659223"/>
    </source>
</evidence>
<dbReference type="InterPro" id="IPR001227">
    <property type="entry name" value="Ac_transferase_dom_sf"/>
</dbReference>
<keyword evidence="12" id="KW-1185">Reference proteome</keyword>
<keyword evidence="5" id="KW-0045">Antibiotic biosynthesis</keyword>
<dbReference type="InterPro" id="IPR036291">
    <property type="entry name" value="NAD(P)-bd_dom_sf"/>
</dbReference>
<dbReference type="PROSITE" id="PS52019">
    <property type="entry name" value="PKS_MFAS_DH"/>
    <property type="match status" value="1"/>
</dbReference>
<organism evidence="11 12">
    <name type="scientific">Streptomyces hiroshimensis</name>
    <dbReference type="NCBI Taxonomy" id="66424"/>
    <lineage>
        <taxon>Bacteria</taxon>
        <taxon>Bacillati</taxon>
        <taxon>Actinomycetota</taxon>
        <taxon>Actinomycetes</taxon>
        <taxon>Kitasatosporales</taxon>
        <taxon>Streptomycetaceae</taxon>
        <taxon>Streptomyces</taxon>
    </lineage>
</organism>
<dbReference type="InterPro" id="IPR042104">
    <property type="entry name" value="PKS_dehydratase_sf"/>
</dbReference>
<dbReference type="SUPFAM" id="SSF53901">
    <property type="entry name" value="Thiolase-like"/>
    <property type="match status" value="1"/>
</dbReference>
<dbReference type="InterPro" id="IPR036736">
    <property type="entry name" value="ACP-like_sf"/>
</dbReference>
<dbReference type="Pfam" id="PF02801">
    <property type="entry name" value="Ketoacyl-synt_C"/>
    <property type="match status" value="1"/>
</dbReference>
<reference evidence="12" key="1">
    <citation type="journal article" date="2019" name="Int. J. Syst. Evol. Microbiol.">
        <title>The Global Catalogue of Microorganisms (GCM) 10K type strain sequencing project: providing services to taxonomists for standard genome sequencing and annotation.</title>
        <authorList>
            <consortium name="The Broad Institute Genomics Platform"/>
            <consortium name="The Broad Institute Genome Sequencing Center for Infectious Disease"/>
            <person name="Wu L."/>
            <person name="Ma J."/>
        </authorList>
    </citation>
    <scope>NUCLEOTIDE SEQUENCE [LARGE SCALE GENOMIC DNA]</scope>
    <source>
        <strain evidence="12">JCM 4586</strain>
    </source>
</reference>
<evidence type="ECO:0000256" key="2">
    <source>
        <dbReference type="ARBA" id="ARBA00022450"/>
    </source>
</evidence>
<dbReference type="InterPro" id="IPR013968">
    <property type="entry name" value="PKS_KR"/>
</dbReference>
<dbReference type="PROSITE" id="PS52004">
    <property type="entry name" value="KS3_2"/>
    <property type="match status" value="1"/>
</dbReference>
<dbReference type="InterPro" id="IPR014030">
    <property type="entry name" value="Ketoacyl_synth_N"/>
</dbReference>
<evidence type="ECO:0000256" key="5">
    <source>
        <dbReference type="ARBA" id="ARBA00023194"/>
    </source>
</evidence>
<evidence type="ECO:0000313" key="11">
    <source>
        <dbReference type="EMBL" id="GGX88241.1"/>
    </source>
</evidence>
<evidence type="ECO:0000256" key="1">
    <source>
        <dbReference type="ARBA" id="ARBA00004792"/>
    </source>
</evidence>
<name>A0ABQ2YLE8_9ACTN</name>
<dbReference type="InterPro" id="IPR049900">
    <property type="entry name" value="PKS_mFAS_DH"/>
</dbReference>
<proteinExistence type="predicted"/>
<dbReference type="Gene3D" id="3.40.366.10">
    <property type="entry name" value="Malonyl-Coenzyme A Acyl Carrier Protein, domain 2"/>
    <property type="match status" value="1"/>
</dbReference>
<evidence type="ECO:0000256" key="7">
    <source>
        <dbReference type="SAM" id="MobiDB-lite"/>
    </source>
</evidence>
<dbReference type="Pfam" id="PF08659">
    <property type="entry name" value="KR"/>
    <property type="match status" value="1"/>
</dbReference>
<dbReference type="Gene3D" id="3.40.47.10">
    <property type="match status" value="1"/>
</dbReference>
<feature type="domain" description="PKS/mFAS DH" evidence="10">
    <location>
        <begin position="1709"/>
        <end position="1995"/>
    </location>
</feature>
<feature type="active site" description="Proton donor; for dehydratase activity" evidence="6">
    <location>
        <position position="1912"/>
    </location>
</feature>
<feature type="active site" description="Proton acceptor; for dehydratase activity" evidence="6">
    <location>
        <position position="1741"/>
    </location>
</feature>
<comment type="pathway">
    <text evidence="1">Antibiotic biosynthesis.</text>
</comment>
<keyword evidence="2" id="KW-0596">Phosphopantetheine</keyword>
<dbReference type="SMART" id="SM00822">
    <property type="entry name" value="PKS_KR"/>
    <property type="match status" value="1"/>
</dbReference>
<dbReference type="InterPro" id="IPR014031">
    <property type="entry name" value="Ketoacyl_synth_C"/>
</dbReference>
<dbReference type="InterPro" id="IPR014043">
    <property type="entry name" value="Acyl_transferase_dom"/>
</dbReference>
<evidence type="ECO:0000256" key="3">
    <source>
        <dbReference type="ARBA" id="ARBA00022553"/>
    </source>
</evidence>
<dbReference type="Pfam" id="PF00109">
    <property type="entry name" value="ketoacyl-synt"/>
    <property type="match status" value="1"/>
</dbReference>
<dbReference type="InterPro" id="IPR052568">
    <property type="entry name" value="PKS-FAS_Synthase"/>
</dbReference>
<dbReference type="SUPFAM" id="SSF51735">
    <property type="entry name" value="NAD(P)-binding Rossmann-fold domains"/>
    <property type="match status" value="2"/>
</dbReference>
<dbReference type="Gene3D" id="1.10.1200.10">
    <property type="entry name" value="ACP-like"/>
    <property type="match status" value="1"/>
</dbReference>